<dbReference type="PROSITE" id="PS52016">
    <property type="entry name" value="TONB_DEPENDENT_REC_3"/>
    <property type="match status" value="1"/>
</dbReference>
<keyword evidence="1" id="KW-0998">Cell outer membrane</keyword>
<accession>A0A2S6I2C2</accession>
<dbReference type="NCBIfam" id="TIGR04057">
    <property type="entry name" value="SusC_RagA_signa"/>
    <property type="match status" value="1"/>
</dbReference>
<organism evidence="5 6">
    <name type="scientific">Neolewinella xylanilytica</name>
    <dbReference type="NCBI Taxonomy" id="1514080"/>
    <lineage>
        <taxon>Bacteria</taxon>
        <taxon>Pseudomonadati</taxon>
        <taxon>Bacteroidota</taxon>
        <taxon>Saprospiria</taxon>
        <taxon>Saprospirales</taxon>
        <taxon>Lewinellaceae</taxon>
        <taxon>Neolewinella</taxon>
    </lineage>
</organism>
<evidence type="ECO:0000256" key="1">
    <source>
        <dbReference type="PROSITE-ProRule" id="PRU01360"/>
    </source>
</evidence>
<dbReference type="InterPro" id="IPR023996">
    <property type="entry name" value="TonB-dep_OMP_SusC/RagA"/>
</dbReference>
<gene>
    <name evidence="5" type="ORF">CLV84_2123</name>
</gene>
<dbReference type="NCBIfam" id="TIGR04056">
    <property type="entry name" value="OMP_RagA_SusC"/>
    <property type="match status" value="1"/>
</dbReference>
<dbReference type="InterPro" id="IPR023997">
    <property type="entry name" value="TonB-dep_OMP_SusC/RagA_CS"/>
</dbReference>
<comment type="caution">
    <text evidence="5">The sequence shown here is derived from an EMBL/GenBank/DDBJ whole genome shotgun (WGS) entry which is preliminary data.</text>
</comment>
<dbReference type="SUPFAM" id="SSF49464">
    <property type="entry name" value="Carboxypeptidase regulatory domain-like"/>
    <property type="match status" value="1"/>
</dbReference>
<dbReference type="InterPro" id="IPR039426">
    <property type="entry name" value="TonB-dep_rcpt-like"/>
</dbReference>
<dbReference type="InterPro" id="IPR008969">
    <property type="entry name" value="CarboxyPept-like_regulatory"/>
</dbReference>
<proteinExistence type="inferred from homology"/>
<dbReference type="InterPro" id="IPR012910">
    <property type="entry name" value="Plug_dom"/>
</dbReference>
<evidence type="ECO:0000313" key="5">
    <source>
        <dbReference type="EMBL" id="PPK85231.1"/>
    </source>
</evidence>
<dbReference type="Gene3D" id="2.170.130.10">
    <property type="entry name" value="TonB-dependent receptor, plug domain"/>
    <property type="match status" value="1"/>
</dbReference>
<evidence type="ECO:0000256" key="2">
    <source>
        <dbReference type="RuleBase" id="RU003357"/>
    </source>
</evidence>
<dbReference type="Proteomes" id="UP000237662">
    <property type="component" value="Unassembled WGS sequence"/>
</dbReference>
<comment type="similarity">
    <text evidence="1 2">Belongs to the TonB-dependent receptor family.</text>
</comment>
<dbReference type="AlphaFoldDB" id="A0A2S6I2C2"/>
<evidence type="ECO:0000259" key="3">
    <source>
        <dbReference type="Pfam" id="PF00593"/>
    </source>
</evidence>
<protein>
    <submittedName>
        <fullName evidence="5">TonB-linked SusC/RagA family outer membrane protein</fullName>
    </submittedName>
</protein>
<sequence length="1114" mass="121235">MPEATRNAITYLVNKLNHFFMTCSTPKLPAVGYGSSVRSFGLALVALLSCGWLTAQSIQGTIYDETGLGLVGATVLIEGTTTGTVSDFDGNYSLNAGEGDVLIYSFTGYIPQRITVGSESVMNITLEPNVAILDQIVVTGYSQQRKGDITGAVAVLDVEDLTGVAASSVNQQLEGRATGIQTSTSGQAGAGTNIRIRGISSFTNNDPLIVVDGVPQLNSFLNNINPQDIASLQILKDASASSIYGTRASNGVIIITTKRGVAGKPRITYDAYFGIQDHERGFNDFLIQNPEDYANIFFDQYTSQGRTPPSNLYGTGMNPELPTYIFPPRNADGSQPTINEENYSFPNNIIARANTAGTDWWDAVFDPAPVTDHTLAISGGTDAGTYRISANYFNQQGTMVETYFKRFAVRANSQWTVGKITIGETLNLSRVENVGVPGGLQNEQSALMQIIKQQSIIPVYDIGGNFASGKANSLSNGTNPLAMLVRNRDNVGEYDAAIGSMFASMEVTNGLVLKTNFGINYSVGGAPNFTFPTFENSEPNVNNGFSENLNRAFSWVWTTTANYQRTFNDRHDLGILVGYESLMERYRQISGSYGQYFLTDPSVRYLSPGLANPDTRQSSSNGNEHSLLSTFASVNYTFDGKYLVGGTIRRDGSSRFAEENRYGVFPSMSLGWRISAEPFMQDINWLSDLKLRFGIGTVGNENIGNYRYTNQFGGGLGSTFYAIGGGNTLQTGYTATALGDPTIGWEEKQTTNFGIDLSILDDKFNIVLDVYQSSVNDLLFNPALPVTAGTVNPPFVNIGQMDNNGFDLALNWRPNLGQVKFDVGVNVSRYRNEIVRIDGDADVFSPRGAPGIRTAPSDYIVNQVGSSVGSFFGYQLDGIWQSQLEIDTYNGLDDDPTTTFMNYAAPGSFRWADVNGFDPETNELTGQPDGIINDADLTVIGNPHPDFTAGFNLGARYGSFDFTAFFFGSFGNDILNTTKQFTIFREFNTNADVRVLTDSWTPQNPNASLPALNIDDTQSRVLSSFYVEDGSYVRLKQLQIGYTLPSTIGGNVISNLRFYLQGQNLFTITDYTGLDPALSSFDVSGNDADDLYMGIDYGNYPTSRIIMIGVNAAF</sequence>
<keyword evidence="1" id="KW-0813">Transport</keyword>
<comment type="subcellular location">
    <subcellularLocation>
        <location evidence="1">Cell outer membrane</location>
        <topology evidence="1">Multi-pass membrane protein</topology>
    </subcellularLocation>
</comment>
<dbReference type="Pfam" id="PF13715">
    <property type="entry name" value="CarbopepD_reg_2"/>
    <property type="match status" value="1"/>
</dbReference>
<evidence type="ECO:0000313" key="6">
    <source>
        <dbReference type="Proteomes" id="UP000237662"/>
    </source>
</evidence>
<dbReference type="Pfam" id="PF00593">
    <property type="entry name" value="TonB_dep_Rec_b-barrel"/>
    <property type="match status" value="1"/>
</dbReference>
<reference evidence="5 6" key="1">
    <citation type="submission" date="2018-02" db="EMBL/GenBank/DDBJ databases">
        <title>Genomic Encyclopedia of Archaeal and Bacterial Type Strains, Phase II (KMG-II): from individual species to whole genera.</title>
        <authorList>
            <person name="Goeker M."/>
        </authorList>
    </citation>
    <scope>NUCLEOTIDE SEQUENCE [LARGE SCALE GENOMIC DNA]</scope>
    <source>
        <strain evidence="5 6">DSM 29526</strain>
    </source>
</reference>
<dbReference type="SUPFAM" id="SSF56935">
    <property type="entry name" value="Porins"/>
    <property type="match status" value="1"/>
</dbReference>
<dbReference type="Pfam" id="PF07715">
    <property type="entry name" value="Plug"/>
    <property type="match status" value="1"/>
</dbReference>
<keyword evidence="1 2" id="KW-0472">Membrane</keyword>
<feature type="domain" description="TonB-dependent receptor-like beta-barrel" evidence="3">
    <location>
        <begin position="499"/>
        <end position="917"/>
    </location>
</feature>
<dbReference type="EMBL" id="PTJC01000006">
    <property type="protein sequence ID" value="PPK85231.1"/>
    <property type="molecule type" value="Genomic_DNA"/>
</dbReference>
<dbReference type="GO" id="GO:0009279">
    <property type="term" value="C:cell outer membrane"/>
    <property type="evidence" value="ECO:0007669"/>
    <property type="project" value="UniProtKB-SubCell"/>
</dbReference>
<keyword evidence="1" id="KW-1134">Transmembrane beta strand</keyword>
<evidence type="ECO:0000259" key="4">
    <source>
        <dbReference type="Pfam" id="PF07715"/>
    </source>
</evidence>
<dbReference type="Gene3D" id="2.60.40.1120">
    <property type="entry name" value="Carboxypeptidase-like, regulatory domain"/>
    <property type="match status" value="1"/>
</dbReference>
<keyword evidence="2" id="KW-0798">TonB box</keyword>
<keyword evidence="1" id="KW-0812">Transmembrane</keyword>
<keyword evidence="6" id="KW-1185">Reference proteome</keyword>
<name>A0A2S6I2C2_9BACT</name>
<feature type="domain" description="TonB-dependent receptor plug" evidence="4">
    <location>
        <begin position="147"/>
        <end position="252"/>
    </location>
</feature>
<dbReference type="InterPro" id="IPR037066">
    <property type="entry name" value="Plug_dom_sf"/>
</dbReference>
<dbReference type="InterPro" id="IPR000531">
    <property type="entry name" value="Beta-barrel_TonB"/>
</dbReference>